<gene>
    <name evidence="1" type="ORF">GMARGA_LOCUS8264</name>
</gene>
<dbReference type="EMBL" id="CAJVQB010004198">
    <property type="protein sequence ID" value="CAG8629604.1"/>
    <property type="molecule type" value="Genomic_DNA"/>
</dbReference>
<keyword evidence="2" id="KW-1185">Reference proteome</keyword>
<dbReference type="Proteomes" id="UP000789901">
    <property type="component" value="Unassembled WGS sequence"/>
</dbReference>
<sequence length="55" mass="6242">MQFKLIAHAIKRYISDLTEGSNIEKALQNLSRTSIAYIEPNHNQANIEPDSESLK</sequence>
<evidence type="ECO:0000313" key="2">
    <source>
        <dbReference type="Proteomes" id="UP000789901"/>
    </source>
</evidence>
<name>A0ABN7ULZ3_GIGMA</name>
<accession>A0ABN7ULZ3</accession>
<protein>
    <submittedName>
        <fullName evidence="1">32258_t:CDS:1</fullName>
    </submittedName>
</protein>
<comment type="caution">
    <text evidence="1">The sequence shown here is derived from an EMBL/GenBank/DDBJ whole genome shotgun (WGS) entry which is preliminary data.</text>
</comment>
<organism evidence="1 2">
    <name type="scientific">Gigaspora margarita</name>
    <dbReference type="NCBI Taxonomy" id="4874"/>
    <lineage>
        <taxon>Eukaryota</taxon>
        <taxon>Fungi</taxon>
        <taxon>Fungi incertae sedis</taxon>
        <taxon>Mucoromycota</taxon>
        <taxon>Glomeromycotina</taxon>
        <taxon>Glomeromycetes</taxon>
        <taxon>Diversisporales</taxon>
        <taxon>Gigasporaceae</taxon>
        <taxon>Gigaspora</taxon>
    </lineage>
</organism>
<evidence type="ECO:0000313" key="1">
    <source>
        <dbReference type="EMBL" id="CAG8629604.1"/>
    </source>
</evidence>
<proteinExistence type="predicted"/>
<reference evidence="1 2" key="1">
    <citation type="submission" date="2021-06" db="EMBL/GenBank/DDBJ databases">
        <authorList>
            <person name="Kallberg Y."/>
            <person name="Tangrot J."/>
            <person name="Rosling A."/>
        </authorList>
    </citation>
    <scope>NUCLEOTIDE SEQUENCE [LARGE SCALE GENOMIC DNA]</scope>
    <source>
        <strain evidence="1 2">120-4 pot B 10/14</strain>
    </source>
</reference>